<evidence type="ECO:0000259" key="5">
    <source>
        <dbReference type="PROSITE" id="PS00028"/>
    </source>
</evidence>
<proteinExistence type="predicted"/>
<accession>A0A9D4QWV3</accession>
<dbReference type="OrthoDB" id="10623611at2759"/>
<dbReference type="GO" id="GO:0008270">
    <property type="term" value="F:zinc ion binding"/>
    <property type="evidence" value="ECO:0007669"/>
    <property type="project" value="UniProtKB-KW"/>
</dbReference>
<feature type="domain" description="C2H2-type" evidence="5">
    <location>
        <begin position="633"/>
        <end position="655"/>
    </location>
</feature>
<name>A0A9D4QWV3_DREPO</name>
<evidence type="ECO:0000256" key="3">
    <source>
        <dbReference type="ARBA" id="ARBA00022771"/>
    </source>
</evidence>
<comment type="caution">
    <text evidence="6">The sequence shown here is derived from an EMBL/GenBank/DDBJ whole genome shotgun (WGS) entry which is preliminary data.</text>
</comment>
<protein>
    <recommendedName>
        <fullName evidence="5">C2H2-type domain-containing protein</fullName>
    </recommendedName>
</protein>
<dbReference type="GO" id="GO:0000977">
    <property type="term" value="F:RNA polymerase II transcription regulatory region sequence-specific DNA binding"/>
    <property type="evidence" value="ECO:0007669"/>
    <property type="project" value="TreeGrafter"/>
</dbReference>
<evidence type="ECO:0000256" key="1">
    <source>
        <dbReference type="ARBA" id="ARBA00022723"/>
    </source>
</evidence>
<evidence type="ECO:0000313" key="7">
    <source>
        <dbReference type="Proteomes" id="UP000828390"/>
    </source>
</evidence>
<evidence type="ECO:0000256" key="2">
    <source>
        <dbReference type="ARBA" id="ARBA00022737"/>
    </source>
</evidence>
<dbReference type="Proteomes" id="UP000828390">
    <property type="component" value="Unassembled WGS sequence"/>
</dbReference>
<gene>
    <name evidence="6" type="ORF">DPMN_088168</name>
</gene>
<reference evidence="6" key="1">
    <citation type="journal article" date="2019" name="bioRxiv">
        <title>The Genome of the Zebra Mussel, Dreissena polymorpha: A Resource for Invasive Species Research.</title>
        <authorList>
            <person name="McCartney M.A."/>
            <person name="Auch B."/>
            <person name="Kono T."/>
            <person name="Mallez S."/>
            <person name="Zhang Y."/>
            <person name="Obille A."/>
            <person name="Becker A."/>
            <person name="Abrahante J.E."/>
            <person name="Garbe J."/>
            <person name="Badalamenti J.P."/>
            <person name="Herman A."/>
            <person name="Mangelson H."/>
            <person name="Liachko I."/>
            <person name="Sullivan S."/>
            <person name="Sone E.D."/>
            <person name="Koren S."/>
            <person name="Silverstein K.A.T."/>
            <person name="Beckman K.B."/>
            <person name="Gohl D.M."/>
        </authorList>
    </citation>
    <scope>NUCLEOTIDE SEQUENCE</scope>
    <source>
        <strain evidence="6">Duluth1</strain>
        <tissue evidence="6">Whole animal</tissue>
    </source>
</reference>
<dbReference type="PROSITE" id="PS00028">
    <property type="entry name" value="ZINC_FINGER_C2H2_1"/>
    <property type="match status" value="2"/>
</dbReference>
<dbReference type="GO" id="GO:0005634">
    <property type="term" value="C:nucleus"/>
    <property type="evidence" value="ECO:0007669"/>
    <property type="project" value="TreeGrafter"/>
</dbReference>
<sequence length="763" mass="86799">MTEQNFNRDRSWIGRQRPIDVKLSNYAGFYDTRCLWNARNQLQNTVQLQNGFVWDRIIRKTGMNNQRPWDIWGHHSTYFSEAGLVPNMEDNAENNQQVSQEQSVLETRIETSDGRFELQTVNSGRSEKSQVSATVTYPDSAICKDVQGEKDTTAEDKVENVNFLSAGCQHGSEETDPKFKTRSNTINVSDHEVIGVSEVNIILISDSEDVEDFNGEVIEVKDDQSPAEASPTVVSIDPTCDSELGVSVVENEEIFGGKSGNAHLDVVYKCDFCEYTNVDHLQVQEHLVRDRHYRATPYELHLSGEIGRQHAGISPLTVEANMFKTFLVVCPVCFKVFPDIEECSFHFSKFHCSKFHAQYCYGLSPVKKEFVISLKNDLVCTICRKSLRSAQAYISHCRSLRHVPWPQLEEGEEQISICCRHKMDVFHDFKSLIHHLLNAHTKNTNCEFNVIVFKEPVRCLTFNRAEDKGLPRAKRKLGSECVENGPSLKQIRVDSGSGSIDTVCRFPNNSQMNMQTVNVFKCDYCSVMCLLKDDMQSHMNKEKHYSASLVTKDKYGKLGYLIEPSLLKNPSALFASIVVICPFEQCECVFESPSTCSQHYQHGHDQMSEPKYAVSTVESSSWFTIRVSRDFTCGVCHTGFLKLKQLNAHLTSASHFPFSQKPGLFTCLLCRVCNYLTGSYKTLYTHIKRHVKESLTDQQNVQVLYVSKNKTLLSLPPFHPNHQGVVRSLNSEISELKSIKKTLGKKARKRVNSKIRQLKKCMF</sequence>
<feature type="domain" description="C2H2-type" evidence="5">
    <location>
        <begin position="380"/>
        <end position="402"/>
    </location>
</feature>
<evidence type="ECO:0000256" key="4">
    <source>
        <dbReference type="ARBA" id="ARBA00022833"/>
    </source>
</evidence>
<dbReference type="PANTHER" id="PTHR24409:SF295">
    <property type="entry name" value="AZ2-RELATED"/>
    <property type="match status" value="1"/>
</dbReference>
<dbReference type="EMBL" id="JAIWYP010000003">
    <property type="protein sequence ID" value="KAH3845878.1"/>
    <property type="molecule type" value="Genomic_DNA"/>
</dbReference>
<keyword evidence="7" id="KW-1185">Reference proteome</keyword>
<evidence type="ECO:0000313" key="6">
    <source>
        <dbReference type="EMBL" id="KAH3845878.1"/>
    </source>
</evidence>
<dbReference type="SMART" id="SM00355">
    <property type="entry name" value="ZnF_C2H2"/>
    <property type="match status" value="7"/>
</dbReference>
<dbReference type="PANTHER" id="PTHR24409">
    <property type="entry name" value="ZINC FINGER PROTEIN 142"/>
    <property type="match status" value="1"/>
</dbReference>
<organism evidence="6 7">
    <name type="scientific">Dreissena polymorpha</name>
    <name type="common">Zebra mussel</name>
    <name type="synonym">Mytilus polymorpha</name>
    <dbReference type="NCBI Taxonomy" id="45954"/>
    <lineage>
        <taxon>Eukaryota</taxon>
        <taxon>Metazoa</taxon>
        <taxon>Spiralia</taxon>
        <taxon>Lophotrochozoa</taxon>
        <taxon>Mollusca</taxon>
        <taxon>Bivalvia</taxon>
        <taxon>Autobranchia</taxon>
        <taxon>Heteroconchia</taxon>
        <taxon>Euheterodonta</taxon>
        <taxon>Imparidentia</taxon>
        <taxon>Neoheterodontei</taxon>
        <taxon>Myida</taxon>
        <taxon>Dreissenoidea</taxon>
        <taxon>Dreissenidae</taxon>
        <taxon>Dreissena</taxon>
    </lineage>
</organism>
<keyword evidence="2" id="KW-0677">Repeat</keyword>
<keyword evidence="1" id="KW-0479">Metal-binding</keyword>
<dbReference type="GO" id="GO:0000981">
    <property type="term" value="F:DNA-binding transcription factor activity, RNA polymerase II-specific"/>
    <property type="evidence" value="ECO:0007669"/>
    <property type="project" value="TreeGrafter"/>
</dbReference>
<reference evidence="6" key="2">
    <citation type="submission" date="2020-11" db="EMBL/GenBank/DDBJ databases">
        <authorList>
            <person name="McCartney M.A."/>
            <person name="Auch B."/>
            <person name="Kono T."/>
            <person name="Mallez S."/>
            <person name="Becker A."/>
            <person name="Gohl D.M."/>
            <person name="Silverstein K.A.T."/>
            <person name="Koren S."/>
            <person name="Bechman K.B."/>
            <person name="Herman A."/>
            <person name="Abrahante J.E."/>
            <person name="Garbe J."/>
        </authorList>
    </citation>
    <scope>NUCLEOTIDE SEQUENCE</scope>
    <source>
        <strain evidence="6">Duluth1</strain>
        <tissue evidence="6">Whole animal</tissue>
    </source>
</reference>
<dbReference type="InterPro" id="IPR013087">
    <property type="entry name" value="Znf_C2H2_type"/>
</dbReference>
<keyword evidence="4" id="KW-0862">Zinc</keyword>
<dbReference type="AlphaFoldDB" id="A0A9D4QWV3"/>
<keyword evidence="3" id="KW-0863">Zinc-finger</keyword>